<accession>A0A9P7C3Y7</accession>
<dbReference type="OrthoDB" id="2288692at2759"/>
<dbReference type="EMBL" id="JAANIT010003169">
    <property type="protein sequence ID" value="KAG1534654.1"/>
    <property type="molecule type" value="Genomic_DNA"/>
</dbReference>
<evidence type="ECO:0000313" key="2">
    <source>
        <dbReference type="Proteomes" id="UP000717996"/>
    </source>
</evidence>
<reference evidence="1" key="1">
    <citation type="journal article" date="2020" name="Microb. Genom.">
        <title>Genetic diversity of clinical and environmental Mucorales isolates obtained from an investigation of mucormycosis cases among solid organ transplant recipients.</title>
        <authorList>
            <person name="Nguyen M.H."/>
            <person name="Kaul D."/>
            <person name="Muto C."/>
            <person name="Cheng S.J."/>
            <person name="Richter R.A."/>
            <person name="Bruno V.M."/>
            <person name="Liu G."/>
            <person name="Beyhan S."/>
            <person name="Sundermann A.J."/>
            <person name="Mounaud S."/>
            <person name="Pasculle A.W."/>
            <person name="Nierman W.C."/>
            <person name="Driscoll E."/>
            <person name="Cumbie R."/>
            <person name="Clancy C.J."/>
            <person name="Dupont C.L."/>
        </authorList>
    </citation>
    <scope>NUCLEOTIDE SEQUENCE</scope>
    <source>
        <strain evidence="1">GL16</strain>
    </source>
</reference>
<proteinExistence type="predicted"/>
<name>A0A9P7C3Y7_RHIOR</name>
<organism evidence="1 2">
    <name type="scientific">Rhizopus oryzae</name>
    <name type="common">Mucormycosis agent</name>
    <name type="synonym">Rhizopus arrhizus var. delemar</name>
    <dbReference type="NCBI Taxonomy" id="64495"/>
    <lineage>
        <taxon>Eukaryota</taxon>
        <taxon>Fungi</taxon>
        <taxon>Fungi incertae sedis</taxon>
        <taxon>Mucoromycota</taxon>
        <taxon>Mucoromycotina</taxon>
        <taxon>Mucoromycetes</taxon>
        <taxon>Mucorales</taxon>
        <taxon>Mucorineae</taxon>
        <taxon>Rhizopodaceae</taxon>
        <taxon>Rhizopus</taxon>
    </lineage>
</organism>
<dbReference type="OMA" id="RIFYRRA"/>
<sequence length="116" mass="12860">MHSESTEFSVPSESSGYKNCLSCTTYEKSDGGATKLKLIIGTKTINLLITCSATISAEPKINIGPGVEFGHGSITDSNCKIYLMKSKVEEFLKKFETQIKSFTHQYIKFETSDIEF</sequence>
<dbReference type="Proteomes" id="UP000717996">
    <property type="component" value="Unassembled WGS sequence"/>
</dbReference>
<protein>
    <submittedName>
        <fullName evidence="1">Uncharacterized protein</fullName>
    </submittedName>
</protein>
<gene>
    <name evidence="1" type="ORF">G6F51_011974</name>
</gene>
<comment type="caution">
    <text evidence="1">The sequence shown here is derived from an EMBL/GenBank/DDBJ whole genome shotgun (WGS) entry which is preliminary data.</text>
</comment>
<dbReference type="AlphaFoldDB" id="A0A9P7C3Y7"/>
<evidence type="ECO:0000313" key="1">
    <source>
        <dbReference type="EMBL" id="KAG1534654.1"/>
    </source>
</evidence>